<dbReference type="PANTHER" id="PTHR34273:SF2">
    <property type="entry name" value="METHYLTHIORIBOSE KINASE"/>
    <property type="match status" value="1"/>
</dbReference>
<dbReference type="GO" id="GO:0016301">
    <property type="term" value="F:kinase activity"/>
    <property type="evidence" value="ECO:0007669"/>
    <property type="project" value="UniProtKB-KW"/>
</dbReference>
<dbReference type="InterPro" id="IPR002575">
    <property type="entry name" value="Aminoglycoside_PTrfase"/>
</dbReference>
<keyword evidence="5" id="KW-0067">ATP-binding</keyword>
<dbReference type="GO" id="GO:0005524">
    <property type="term" value="F:ATP binding"/>
    <property type="evidence" value="ECO:0007669"/>
    <property type="project" value="UniProtKB-KW"/>
</dbReference>
<dbReference type="Pfam" id="PF01636">
    <property type="entry name" value="APH"/>
    <property type="match status" value="1"/>
</dbReference>
<dbReference type="AlphaFoldDB" id="T0HLD6"/>
<accession>T0HLD6</accession>
<protein>
    <recommendedName>
        <fullName evidence="6">Aminoglycoside phosphotransferase domain-containing protein</fullName>
    </recommendedName>
</protein>
<dbReference type="Gene3D" id="3.30.200.20">
    <property type="entry name" value="Phosphorylase Kinase, domain 1"/>
    <property type="match status" value="1"/>
</dbReference>
<evidence type="ECO:0000259" key="6">
    <source>
        <dbReference type="Pfam" id="PF01636"/>
    </source>
</evidence>
<gene>
    <name evidence="7" type="ORF">L288_02265</name>
</gene>
<name>T0HLD6_9SPHN</name>
<dbReference type="PANTHER" id="PTHR34273">
    <property type="entry name" value="METHYLTHIORIBOSE KINASE"/>
    <property type="match status" value="1"/>
</dbReference>
<sequence>MTESSLTAFLEENGLAAPGESGDWTPLAGGVSSDIWRVTTSRGTFCVKRALAKLRVAADWEADVGRNAYEWAYMQTVSALRPGSVPLPLAHDPARGLFAMEWLPPGTHPLWKSQLLGGVADPGFAEMVGDLIGSIHAASAVDPSLPDRFATDANFHALRLDAYFLATARVHDDLSDILTGLVRQTAGTKLALVHGDVSPKNILAGPDGPVLLDAEVAWFGDPAFDLAFCLTHLIIKAKVLDGPGHEITTAARLLVERYFRHVNWESPERLSARAAMLLPALVLARIDGKSPVEYLDNGQQGTLRHCARGVLLASPKTIQESIALLLL</sequence>
<keyword evidence="4" id="KW-0418">Kinase</keyword>
<organism evidence="7 8">
    <name type="scientific">Sphingobium quisquiliarum P25</name>
    <dbReference type="NCBI Taxonomy" id="1329909"/>
    <lineage>
        <taxon>Bacteria</taxon>
        <taxon>Pseudomonadati</taxon>
        <taxon>Pseudomonadota</taxon>
        <taxon>Alphaproteobacteria</taxon>
        <taxon>Sphingomonadales</taxon>
        <taxon>Sphingomonadaceae</taxon>
        <taxon>Sphingobium</taxon>
    </lineage>
</organism>
<comment type="caution">
    <text evidence="7">The sequence shown here is derived from an EMBL/GenBank/DDBJ whole genome shotgun (WGS) entry which is preliminary data.</text>
</comment>
<dbReference type="InterPro" id="IPR011009">
    <property type="entry name" value="Kinase-like_dom_sf"/>
</dbReference>
<comment type="similarity">
    <text evidence="1">Belongs to the methylthioribose kinase family.</text>
</comment>
<evidence type="ECO:0000313" key="8">
    <source>
        <dbReference type="Proteomes" id="UP000015525"/>
    </source>
</evidence>
<evidence type="ECO:0000313" key="7">
    <source>
        <dbReference type="EMBL" id="EQB13802.1"/>
    </source>
</evidence>
<dbReference type="Gene3D" id="3.90.1200.10">
    <property type="match status" value="1"/>
</dbReference>
<keyword evidence="3" id="KW-0547">Nucleotide-binding</keyword>
<keyword evidence="8" id="KW-1185">Reference proteome</keyword>
<dbReference type="EMBL" id="ATHO01000014">
    <property type="protein sequence ID" value="EQB13802.1"/>
    <property type="molecule type" value="Genomic_DNA"/>
</dbReference>
<feature type="domain" description="Aminoglycoside phosphotransferase" evidence="6">
    <location>
        <begin position="23"/>
        <end position="232"/>
    </location>
</feature>
<proteinExistence type="inferred from homology"/>
<evidence type="ECO:0000256" key="1">
    <source>
        <dbReference type="ARBA" id="ARBA00010165"/>
    </source>
</evidence>
<evidence type="ECO:0000256" key="2">
    <source>
        <dbReference type="ARBA" id="ARBA00022679"/>
    </source>
</evidence>
<evidence type="ECO:0000256" key="4">
    <source>
        <dbReference type="ARBA" id="ARBA00022777"/>
    </source>
</evidence>
<reference evidence="7 8" key="1">
    <citation type="journal article" date="2013" name="Genome Announc.">
        <title>Draft Genome Sequence of Sphingobium quisquiliarum Strain P25T, a Novel Hexachlorocyclohexane (HCH)-Degrading Bacterium Isolated from an HCH Dumpsite.</title>
        <authorList>
            <person name="Kumar Singh A."/>
            <person name="Sangwan N."/>
            <person name="Sharma A."/>
            <person name="Gupta V."/>
            <person name="Khurana J.P."/>
            <person name="Lal R."/>
        </authorList>
    </citation>
    <scope>NUCLEOTIDE SEQUENCE [LARGE SCALE GENOMIC DNA]</scope>
    <source>
        <strain evidence="7 8">P25</strain>
    </source>
</reference>
<evidence type="ECO:0000256" key="3">
    <source>
        <dbReference type="ARBA" id="ARBA00022741"/>
    </source>
</evidence>
<keyword evidence="2" id="KW-0808">Transferase</keyword>
<dbReference type="PATRIC" id="fig|1329909.3.peg.424"/>
<evidence type="ECO:0000256" key="5">
    <source>
        <dbReference type="ARBA" id="ARBA00022840"/>
    </source>
</evidence>
<dbReference type="Proteomes" id="UP000015525">
    <property type="component" value="Unassembled WGS sequence"/>
</dbReference>
<dbReference type="SUPFAM" id="SSF56112">
    <property type="entry name" value="Protein kinase-like (PK-like)"/>
    <property type="match status" value="1"/>
</dbReference>